<gene>
    <name evidence="2" type="ORF">S03H2_39028</name>
</gene>
<feature type="region of interest" description="Disordered" evidence="1">
    <location>
        <begin position="1"/>
        <end position="34"/>
    </location>
</feature>
<accession>X1GRR6</accession>
<feature type="compositionally biased region" description="Basic and acidic residues" evidence="1">
    <location>
        <begin position="1"/>
        <end position="13"/>
    </location>
</feature>
<dbReference type="EMBL" id="BARU01024097">
    <property type="protein sequence ID" value="GAH47540.1"/>
    <property type="molecule type" value="Genomic_DNA"/>
</dbReference>
<protein>
    <submittedName>
        <fullName evidence="2">Uncharacterized protein</fullName>
    </submittedName>
</protein>
<reference evidence="2" key="1">
    <citation type="journal article" date="2014" name="Front. Microbiol.">
        <title>High frequency of phylogenetically diverse reductive dehalogenase-homologous genes in deep subseafloor sedimentary metagenomes.</title>
        <authorList>
            <person name="Kawai M."/>
            <person name="Futagami T."/>
            <person name="Toyoda A."/>
            <person name="Takaki Y."/>
            <person name="Nishi S."/>
            <person name="Hori S."/>
            <person name="Arai W."/>
            <person name="Tsubouchi T."/>
            <person name="Morono Y."/>
            <person name="Uchiyama I."/>
            <person name="Ito T."/>
            <person name="Fujiyama A."/>
            <person name="Inagaki F."/>
            <person name="Takami H."/>
        </authorList>
    </citation>
    <scope>NUCLEOTIDE SEQUENCE</scope>
    <source>
        <strain evidence="2">Expedition CK06-06</strain>
    </source>
</reference>
<evidence type="ECO:0000313" key="2">
    <source>
        <dbReference type="EMBL" id="GAH47540.1"/>
    </source>
</evidence>
<proteinExistence type="predicted"/>
<organism evidence="2">
    <name type="scientific">marine sediment metagenome</name>
    <dbReference type="NCBI Taxonomy" id="412755"/>
    <lineage>
        <taxon>unclassified sequences</taxon>
        <taxon>metagenomes</taxon>
        <taxon>ecological metagenomes</taxon>
    </lineage>
</organism>
<comment type="caution">
    <text evidence="2">The sequence shown here is derived from an EMBL/GenBank/DDBJ whole genome shotgun (WGS) entry which is preliminary data.</text>
</comment>
<sequence length="55" mass="6597">TFDEDWKRGDEPHGTLTFTDEQPPVEPEPLNFKRLNPTRGVEHRLTHIEEWLEKK</sequence>
<feature type="non-terminal residue" evidence="2">
    <location>
        <position position="1"/>
    </location>
</feature>
<dbReference type="AlphaFoldDB" id="X1GRR6"/>
<evidence type="ECO:0000256" key="1">
    <source>
        <dbReference type="SAM" id="MobiDB-lite"/>
    </source>
</evidence>
<name>X1GRR6_9ZZZZ</name>